<reference evidence="6" key="1">
    <citation type="submission" date="2025-08" db="UniProtKB">
        <authorList>
            <consortium name="RefSeq"/>
        </authorList>
    </citation>
    <scope>IDENTIFICATION</scope>
    <source>
        <tissue evidence="6">Blood</tissue>
    </source>
</reference>
<dbReference type="SUPFAM" id="SSF56349">
    <property type="entry name" value="DNA breaking-rejoining enzymes"/>
    <property type="match status" value="1"/>
</dbReference>
<dbReference type="PANTHER" id="PTHR33066">
    <property type="entry name" value="INTEGRASE_SAM-LIKE_N DOMAIN-CONTAINING PROTEIN"/>
    <property type="match status" value="1"/>
</dbReference>
<organism evidence="5 6">
    <name type="scientific">Pantherophis guttatus</name>
    <name type="common">Corn snake</name>
    <name type="synonym">Elaphe guttata</name>
    <dbReference type="NCBI Taxonomy" id="94885"/>
    <lineage>
        <taxon>Eukaryota</taxon>
        <taxon>Metazoa</taxon>
        <taxon>Chordata</taxon>
        <taxon>Craniata</taxon>
        <taxon>Vertebrata</taxon>
        <taxon>Euteleostomi</taxon>
        <taxon>Lepidosauria</taxon>
        <taxon>Squamata</taxon>
        <taxon>Bifurcata</taxon>
        <taxon>Unidentata</taxon>
        <taxon>Episquamata</taxon>
        <taxon>Toxicofera</taxon>
        <taxon>Serpentes</taxon>
        <taxon>Colubroidea</taxon>
        <taxon>Colubridae</taxon>
        <taxon>Colubrinae</taxon>
        <taxon>Pantherophis</taxon>
    </lineage>
</organism>
<dbReference type="Proteomes" id="UP001652622">
    <property type="component" value="Unplaced"/>
</dbReference>
<evidence type="ECO:0000313" key="5">
    <source>
        <dbReference type="Proteomes" id="UP001652622"/>
    </source>
</evidence>
<dbReference type="InterPro" id="IPR011010">
    <property type="entry name" value="DNA_brk_join_enz"/>
</dbReference>
<feature type="region of interest" description="Disordered" evidence="3">
    <location>
        <begin position="47"/>
        <end position="66"/>
    </location>
</feature>
<feature type="region of interest" description="Disordered" evidence="3">
    <location>
        <begin position="488"/>
        <end position="517"/>
    </location>
</feature>
<feature type="domain" description="Core-binding (CB)" evidence="4">
    <location>
        <begin position="633"/>
        <end position="712"/>
    </location>
</feature>
<evidence type="ECO:0000256" key="2">
    <source>
        <dbReference type="ARBA" id="ARBA00023172"/>
    </source>
</evidence>
<evidence type="ECO:0000259" key="4">
    <source>
        <dbReference type="PROSITE" id="PS51900"/>
    </source>
</evidence>
<dbReference type="InterPro" id="IPR010998">
    <property type="entry name" value="Integrase_recombinase_N"/>
</dbReference>
<feature type="region of interest" description="Disordered" evidence="3">
    <location>
        <begin position="415"/>
        <end position="443"/>
    </location>
</feature>
<keyword evidence="2" id="KW-0233">DNA recombination</keyword>
<feature type="non-terminal residue" evidence="6">
    <location>
        <position position="1"/>
    </location>
</feature>
<accession>A0ABM3ZAY6</accession>
<dbReference type="PROSITE" id="PS51900">
    <property type="entry name" value="CB"/>
    <property type="match status" value="1"/>
</dbReference>
<dbReference type="Gene3D" id="1.10.150.130">
    <property type="match status" value="1"/>
</dbReference>
<feature type="compositionally biased region" description="Polar residues" evidence="3">
    <location>
        <begin position="596"/>
        <end position="613"/>
    </location>
</feature>
<dbReference type="PANTHER" id="PTHR33066:SF2">
    <property type="entry name" value="FILAGGRIN-2-LIKE"/>
    <property type="match status" value="1"/>
</dbReference>
<dbReference type="RefSeq" id="XP_060545540.1">
    <property type="nucleotide sequence ID" value="XM_060689557.1"/>
</dbReference>
<evidence type="ECO:0000256" key="1">
    <source>
        <dbReference type="ARBA" id="ARBA00023125"/>
    </source>
</evidence>
<evidence type="ECO:0000313" key="6">
    <source>
        <dbReference type="RefSeq" id="XP_060545540.1"/>
    </source>
</evidence>
<sequence>LASPTFHWRTTLPLCQSVGGIHVRGLGPSDCETRSYLGIQNQAPQPFPSLPYSSSARETSAVEEGDPTFNRYRGYRACSCRARKVGGVFCSVPSSQGLRGLESHPKSQICQQIPSIPKVQNAVPQDYSGLCAEERCDDIAGPPGSLPARANPPGPSPIPEVCLCRSTLPISDHAVRPFLRTSNFYKVVGGGGCDYPAGSDQNSLLSRRYFAAFSVSSTGSAGSGDGDQHHHTTRLLHKPSKEPSSAYNQNCAPGGADRFGGGTGLPVAGTPNRHQDLSSTCPRSSTGNISNLIKVAREIYFLYLNSAVGAKARTPTPVVPPASAEVGPGHICIQGEASSQSTSVPQVVGLRGDQQGLFLPGTQQDCGDIRREPVGLGRPPGVRGCPGSVVSLRSQEQHKLARASSCPPCLETLPGHASSPACPGSDGQYDHQGPYQSRGGHPIPLANDRDRYVDDLGRDSCSFPEGGTHFRVRQRPGRLAQPEAIRPLRVETPPGPVPVHRRQVRPSDPRPLCQPGEYSASSVHLKISMSRGSRSRRPPLSVAPGSTICLSASSPHPEGNKEADSCRGGGPPVSPALAKTTLVRRPGGPVGVAPLDNTSGPDLSQPGGSSTSRPRLAALNRVAFERVLLRRRNVPGRVIGTIQAARRPSTTRIYESSWRTFCSWCRLHHVDPTSASVPDILVFLQDGFDKGLAPSTLKRQVAALSTVLSKEATIPLTLDPSIKGFLKGASNIRPTMIHRYPTWDLTLVLQALTSPPFEPLGSASLKLLSFKVTFLLAITSARRVSELAALSIRQDLCIFKPNTVVLRLDPAFLPKINSSFHRSQEIILPDFCPSPRHRLEDQWHTLDVRRALRRYIARTSLFRKSEALLVSFHPSSLGQKISSRTVACWIKACIALAYSSKDRPVPGNVWAHSTRSAATSAAWSTQASVVDICRAATWTSLTPFVRHYKIDTFASAEASFGRRVLQRVVSASSEGTSQLPTP</sequence>
<proteinExistence type="predicted"/>
<keyword evidence="5" id="KW-1185">Reference proteome</keyword>
<protein>
    <submittedName>
        <fullName evidence="6">Uncharacterized protein LOC132711180</fullName>
    </submittedName>
</protein>
<feature type="compositionally biased region" description="Polar residues" evidence="3">
    <location>
        <begin position="242"/>
        <end position="251"/>
    </location>
</feature>
<dbReference type="Gene3D" id="1.10.443.10">
    <property type="entry name" value="Intergrase catalytic core"/>
    <property type="match status" value="1"/>
</dbReference>
<dbReference type="SUPFAM" id="SSF47823">
    <property type="entry name" value="lambda integrase-like, N-terminal domain"/>
    <property type="match status" value="1"/>
</dbReference>
<gene>
    <name evidence="6" type="primary">LOC132711180</name>
</gene>
<dbReference type="InterPro" id="IPR013762">
    <property type="entry name" value="Integrase-like_cat_sf"/>
</dbReference>
<evidence type="ECO:0000256" key="3">
    <source>
        <dbReference type="SAM" id="MobiDB-lite"/>
    </source>
</evidence>
<feature type="region of interest" description="Disordered" evidence="3">
    <location>
        <begin position="219"/>
        <end position="284"/>
    </location>
</feature>
<dbReference type="InterPro" id="IPR044068">
    <property type="entry name" value="CB"/>
</dbReference>
<dbReference type="GeneID" id="132711180"/>
<keyword evidence="1" id="KW-0238">DNA-binding</keyword>
<feature type="region of interest" description="Disordered" evidence="3">
    <location>
        <begin position="529"/>
        <end position="615"/>
    </location>
</feature>
<name>A0ABM3ZAY6_PANGU</name>